<keyword evidence="1 4" id="KW-0889">Transcription antitermination</keyword>
<evidence type="ECO:0000259" key="5">
    <source>
        <dbReference type="SMART" id="SM00738"/>
    </source>
</evidence>
<evidence type="ECO:0000256" key="2">
    <source>
        <dbReference type="ARBA" id="ARBA00023015"/>
    </source>
</evidence>
<dbReference type="Pfam" id="PF02357">
    <property type="entry name" value="NusG"/>
    <property type="match status" value="1"/>
</dbReference>
<keyword evidence="2 4" id="KW-0805">Transcription regulation</keyword>
<reference evidence="6 7" key="1">
    <citation type="submission" date="2019-05" db="EMBL/GenBank/DDBJ databases">
        <title>Identification and Biocontrol Activity Analysis of Biocontrol Strain PF-1 Based on Genome-wide Data.</title>
        <authorList>
            <person name="Qi J."/>
        </authorList>
    </citation>
    <scope>NUCLEOTIDE SEQUENCE [LARGE SCALE GENOMIC DNA]</scope>
    <source>
        <strain evidence="6 7">PF-1</strain>
    </source>
</reference>
<dbReference type="HAMAP" id="MF_00951">
    <property type="entry name" value="RfaH"/>
    <property type="match status" value="1"/>
</dbReference>
<keyword evidence="4" id="KW-0238">DNA-binding</keyword>
<comment type="function">
    <text evidence="4">Enhances distal genes transcription elongation in a specialized subset of operons that encode extracytoplasmic components.</text>
</comment>
<dbReference type="SUPFAM" id="SSF82679">
    <property type="entry name" value="N-utilization substance G protein NusG, N-terminal domain"/>
    <property type="match status" value="1"/>
</dbReference>
<evidence type="ECO:0000313" key="7">
    <source>
        <dbReference type="Proteomes" id="UP000310095"/>
    </source>
</evidence>
<comment type="caution">
    <text evidence="6">The sequence shown here is derived from an EMBL/GenBank/DDBJ whole genome shotgun (WGS) entry which is preliminary data.</text>
</comment>
<dbReference type="SMART" id="SM00738">
    <property type="entry name" value="NGN"/>
    <property type="match status" value="1"/>
</dbReference>
<dbReference type="InterPro" id="IPR043425">
    <property type="entry name" value="NusG-like"/>
</dbReference>
<evidence type="ECO:0000256" key="4">
    <source>
        <dbReference type="HAMAP-Rule" id="MF_00951"/>
    </source>
</evidence>
<evidence type="ECO:0000256" key="1">
    <source>
        <dbReference type="ARBA" id="ARBA00022814"/>
    </source>
</evidence>
<dbReference type="PANTHER" id="PTHR30265:SF7">
    <property type="entry name" value="TRANSCRIPTION ANTITERMINATION PROTEIN RFAH"/>
    <property type="match status" value="1"/>
</dbReference>
<dbReference type="NCBIfam" id="NF006534">
    <property type="entry name" value="PRK09014.1"/>
    <property type="match status" value="1"/>
</dbReference>
<dbReference type="CDD" id="cd09892">
    <property type="entry name" value="NGN_SP_RfaH"/>
    <property type="match status" value="1"/>
</dbReference>
<dbReference type="Proteomes" id="UP000310095">
    <property type="component" value="Unassembled WGS sequence"/>
</dbReference>
<dbReference type="NCBIfam" id="TIGR01955">
    <property type="entry name" value="RfaH"/>
    <property type="match status" value="1"/>
</dbReference>
<dbReference type="InterPro" id="IPR006645">
    <property type="entry name" value="NGN-like_dom"/>
</dbReference>
<dbReference type="InterPro" id="IPR036735">
    <property type="entry name" value="NGN_dom_sf"/>
</dbReference>
<dbReference type="Gene3D" id="3.30.70.940">
    <property type="entry name" value="NusG, N-terminal domain"/>
    <property type="match status" value="1"/>
</dbReference>
<dbReference type="EMBL" id="VAVY01000003">
    <property type="protein sequence ID" value="TMM63065.1"/>
    <property type="molecule type" value="Genomic_DNA"/>
</dbReference>
<dbReference type="RefSeq" id="WP_011063339.1">
    <property type="nucleotide sequence ID" value="NZ_CP022097.2"/>
</dbReference>
<dbReference type="InterPro" id="IPR010215">
    <property type="entry name" value="Transcription_antiterm_RfaH"/>
</dbReference>
<evidence type="ECO:0000313" key="6">
    <source>
        <dbReference type="EMBL" id="TMM63065.1"/>
    </source>
</evidence>
<sequence length="167" mass="19072">MATYQPDSSTTWYLVQCKPRQDLRAEENLRRQGFHCYRPQRGCERVVQGRRQSGTESLFPGYLFIALEHDASWAPLRSTRGVNRLVAFNGQPLAVPVSLIESLRQRVTDMDTSLPYKGTRVCITEGCFADLEAIFESSIGDERVVLLLTLLNQQRRIELPLSSIRKI</sequence>
<comment type="similarity">
    <text evidence="4">Belongs to the RfaH family.</text>
</comment>
<keyword evidence="7" id="KW-1185">Reference proteome</keyword>
<dbReference type="PANTHER" id="PTHR30265">
    <property type="entry name" value="RHO-INTERACTING TRANSCRIPTION TERMINATION FACTOR NUSG"/>
    <property type="match status" value="1"/>
</dbReference>
<protein>
    <recommendedName>
        <fullName evidence="4">Transcription antitermination protein RfaH</fullName>
    </recommendedName>
</protein>
<name>A0ABY2VFI2_9PSED</name>
<feature type="domain" description="NusG-like N-terminal" evidence="5">
    <location>
        <begin position="9"/>
        <end position="107"/>
    </location>
</feature>
<evidence type="ECO:0000256" key="3">
    <source>
        <dbReference type="ARBA" id="ARBA00023163"/>
    </source>
</evidence>
<comment type="subunit">
    <text evidence="4">Interacts with both the nontemplate DNA and the RNA polymerase (RNAP).</text>
</comment>
<organism evidence="6 7">
    <name type="scientific">Pseudomonas protegens</name>
    <dbReference type="NCBI Taxonomy" id="380021"/>
    <lineage>
        <taxon>Bacteria</taxon>
        <taxon>Pseudomonadati</taxon>
        <taxon>Pseudomonadota</taxon>
        <taxon>Gammaproteobacteria</taxon>
        <taxon>Pseudomonadales</taxon>
        <taxon>Pseudomonadaceae</taxon>
        <taxon>Pseudomonas</taxon>
    </lineage>
</organism>
<proteinExistence type="inferred from homology"/>
<gene>
    <name evidence="4 6" type="primary">rfaH</name>
    <name evidence="6" type="ORF">FEF10_22705</name>
</gene>
<keyword evidence="3 4" id="KW-0804">Transcription</keyword>
<accession>A0ABY2VFI2</accession>